<accession>A0A0F8YI39</accession>
<evidence type="ECO:0000313" key="2">
    <source>
        <dbReference type="EMBL" id="KKK73380.1"/>
    </source>
</evidence>
<name>A0A0F8YI39_9ZZZZ</name>
<keyword evidence="1" id="KW-1133">Transmembrane helix</keyword>
<gene>
    <name evidence="2" type="ORF">LCGC14_2894400</name>
</gene>
<keyword evidence="1" id="KW-0812">Transmembrane</keyword>
<dbReference type="EMBL" id="LAZR01056810">
    <property type="protein sequence ID" value="KKK73380.1"/>
    <property type="molecule type" value="Genomic_DNA"/>
</dbReference>
<evidence type="ECO:0000256" key="1">
    <source>
        <dbReference type="SAM" id="Phobius"/>
    </source>
</evidence>
<dbReference type="AlphaFoldDB" id="A0A0F8YI39"/>
<feature type="transmembrane region" description="Helical" evidence="1">
    <location>
        <begin position="12"/>
        <end position="38"/>
    </location>
</feature>
<organism evidence="2">
    <name type="scientific">marine sediment metagenome</name>
    <dbReference type="NCBI Taxonomy" id="412755"/>
    <lineage>
        <taxon>unclassified sequences</taxon>
        <taxon>metagenomes</taxon>
        <taxon>ecological metagenomes</taxon>
    </lineage>
</organism>
<protein>
    <submittedName>
        <fullName evidence="2">Uncharacterized protein</fullName>
    </submittedName>
</protein>
<sequence length="43" mass="4850">MWDRFKEIPKWLLLGEIATFLVFIAAICGLFLLAYGFVGNGTN</sequence>
<comment type="caution">
    <text evidence="2">The sequence shown here is derived from an EMBL/GenBank/DDBJ whole genome shotgun (WGS) entry which is preliminary data.</text>
</comment>
<proteinExistence type="predicted"/>
<reference evidence="2" key="1">
    <citation type="journal article" date="2015" name="Nature">
        <title>Complex archaea that bridge the gap between prokaryotes and eukaryotes.</title>
        <authorList>
            <person name="Spang A."/>
            <person name="Saw J.H."/>
            <person name="Jorgensen S.L."/>
            <person name="Zaremba-Niedzwiedzka K."/>
            <person name="Martijn J."/>
            <person name="Lind A.E."/>
            <person name="van Eijk R."/>
            <person name="Schleper C."/>
            <person name="Guy L."/>
            <person name="Ettema T.J."/>
        </authorList>
    </citation>
    <scope>NUCLEOTIDE SEQUENCE</scope>
</reference>
<keyword evidence="1" id="KW-0472">Membrane</keyword>